<evidence type="ECO:0000256" key="4">
    <source>
        <dbReference type="ARBA" id="ARBA00022777"/>
    </source>
</evidence>
<evidence type="ECO:0000313" key="10">
    <source>
        <dbReference type="Proteomes" id="UP000326453"/>
    </source>
</evidence>
<gene>
    <name evidence="8" type="ORF">BDE18_2484</name>
    <name evidence="7" type="ORF">ESD82_00535</name>
</gene>
<dbReference type="CDD" id="cd01167">
    <property type="entry name" value="bac_FRK"/>
    <property type="match status" value="1"/>
</dbReference>
<organism evidence="7 10">
    <name type="scientific">Paracoccus pantotrophus</name>
    <name type="common">Thiosphaera pantotropha</name>
    <dbReference type="NCBI Taxonomy" id="82367"/>
    <lineage>
        <taxon>Bacteria</taxon>
        <taxon>Pseudomonadati</taxon>
        <taxon>Pseudomonadota</taxon>
        <taxon>Alphaproteobacteria</taxon>
        <taxon>Rhodobacterales</taxon>
        <taxon>Paracoccaceae</taxon>
        <taxon>Paracoccus</taxon>
    </lineage>
</organism>
<evidence type="ECO:0000313" key="7">
    <source>
        <dbReference type="EMBL" id="QFG34755.1"/>
    </source>
</evidence>
<evidence type="ECO:0000256" key="3">
    <source>
        <dbReference type="ARBA" id="ARBA00022741"/>
    </source>
</evidence>
<dbReference type="EMBL" id="CP044423">
    <property type="protein sequence ID" value="QFG34755.1"/>
    <property type="molecule type" value="Genomic_DNA"/>
</dbReference>
<dbReference type="KEGG" id="ppan:ESD82_00535"/>
<dbReference type="AlphaFoldDB" id="A0AAE6TUZ5"/>
<keyword evidence="3" id="KW-0547">Nucleotide-binding</keyword>
<dbReference type="PANTHER" id="PTHR43085:SF1">
    <property type="entry name" value="PSEUDOURIDINE KINASE-RELATED"/>
    <property type="match status" value="1"/>
</dbReference>
<keyword evidence="2" id="KW-0808">Transferase</keyword>
<dbReference type="Proteomes" id="UP000273626">
    <property type="component" value="Unassembled WGS sequence"/>
</dbReference>
<evidence type="ECO:0000256" key="1">
    <source>
        <dbReference type="ARBA" id="ARBA00010688"/>
    </source>
</evidence>
<dbReference type="GO" id="GO:0016301">
    <property type="term" value="F:kinase activity"/>
    <property type="evidence" value="ECO:0007669"/>
    <property type="project" value="UniProtKB-KW"/>
</dbReference>
<dbReference type="RefSeq" id="WP_147428557.1">
    <property type="nucleotide sequence ID" value="NZ_CP044423.1"/>
</dbReference>
<feature type="domain" description="Carbohydrate kinase PfkB" evidence="6">
    <location>
        <begin position="15"/>
        <end position="296"/>
    </location>
</feature>
<dbReference type="InterPro" id="IPR050306">
    <property type="entry name" value="PfkB_Carbo_kinase"/>
</dbReference>
<reference evidence="7 10" key="2">
    <citation type="submission" date="2019-01" db="EMBL/GenBank/DDBJ databases">
        <title>Complete Genome Sequence and Annotation of the Paracoccus pantotrophus type strain DSM 2944.</title>
        <authorList>
            <person name="Bockwoldt J.A."/>
            <person name="Zimmermann M."/>
            <person name="Tiso T."/>
            <person name="Blank L.M."/>
        </authorList>
    </citation>
    <scope>NUCLEOTIDE SEQUENCE [LARGE SCALE GENOMIC DNA]</scope>
    <source>
        <strain evidence="7 10">DSM 2944</strain>
    </source>
</reference>
<dbReference type="InterPro" id="IPR029056">
    <property type="entry name" value="Ribokinase-like"/>
</dbReference>
<evidence type="ECO:0000256" key="2">
    <source>
        <dbReference type="ARBA" id="ARBA00022679"/>
    </source>
</evidence>
<dbReference type="Pfam" id="PF00294">
    <property type="entry name" value="PfkB"/>
    <property type="match status" value="1"/>
</dbReference>
<protein>
    <submittedName>
        <fullName evidence="7">Carbohydrate kinase</fullName>
    </submittedName>
    <submittedName>
        <fullName evidence="8">Fructokinase</fullName>
    </submittedName>
</protein>
<dbReference type="PROSITE" id="PS00584">
    <property type="entry name" value="PFKB_KINASES_2"/>
    <property type="match status" value="1"/>
</dbReference>
<evidence type="ECO:0000259" key="6">
    <source>
        <dbReference type="Pfam" id="PF00294"/>
    </source>
</evidence>
<dbReference type="Proteomes" id="UP000326453">
    <property type="component" value="Chromosome 2"/>
</dbReference>
<keyword evidence="5" id="KW-0067">ATP-binding</keyword>
<evidence type="ECO:0000313" key="9">
    <source>
        <dbReference type="Proteomes" id="UP000273626"/>
    </source>
</evidence>
<sequence length="306" mass="31996">MILCAGESLIDMVPEGANYRPLPGGAVYNTAIALGRMGAQTGYLWPISRDTFGETLLRPLAEAGVDTGLCPRSDRLTTLAFVTLTGGEARYSFYDEGSAGRMFAPEDLPEIPDTVSALFIGGISLVPDPCGAAVEALVERVRHRVPVMLDPNIRPFFIADETAYRARLDRLIAMADLVKLSGDDLDWLMPGASFEEAAAAILSRGPRVVFQTGGSAGARAHWSGAPLSARAVRVEVADTIGAGDTFNAGVLAALDRAGVLTRQGLETLAPESIAQALALGTSAAAITVSRPGADPPWAHELAALPG</sequence>
<proteinExistence type="inferred from homology"/>
<dbReference type="GO" id="GO:0005524">
    <property type="term" value="F:ATP binding"/>
    <property type="evidence" value="ECO:0007669"/>
    <property type="project" value="UniProtKB-KW"/>
</dbReference>
<dbReference type="InterPro" id="IPR011611">
    <property type="entry name" value="PfkB_dom"/>
</dbReference>
<evidence type="ECO:0000313" key="8">
    <source>
        <dbReference type="EMBL" id="RKS43671.1"/>
    </source>
</evidence>
<dbReference type="InterPro" id="IPR002173">
    <property type="entry name" value="Carboh/pur_kinase_PfkB_CS"/>
</dbReference>
<keyword evidence="9" id="KW-1185">Reference proteome</keyword>
<dbReference type="SUPFAM" id="SSF53613">
    <property type="entry name" value="Ribokinase-like"/>
    <property type="match status" value="1"/>
</dbReference>
<comment type="similarity">
    <text evidence="1">Belongs to the carbohydrate kinase PfkB family.</text>
</comment>
<dbReference type="EMBL" id="RBLI01000002">
    <property type="protein sequence ID" value="RKS43671.1"/>
    <property type="molecule type" value="Genomic_DNA"/>
</dbReference>
<evidence type="ECO:0000256" key="5">
    <source>
        <dbReference type="ARBA" id="ARBA00022840"/>
    </source>
</evidence>
<accession>A0AAE6TUZ5</accession>
<name>A0AAE6TUZ5_PARPN</name>
<reference evidence="8 9" key="1">
    <citation type="submission" date="2018-10" db="EMBL/GenBank/DDBJ databases">
        <title>Genomic Encyclopedia of Archaeal and Bacterial Type Strains, Phase II (KMG-II): from individual species to whole genera.</title>
        <authorList>
            <person name="Goeker M."/>
        </authorList>
    </citation>
    <scope>NUCLEOTIDE SEQUENCE [LARGE SCALE GENOMIC DNA]</scope>
    <source>
        <strain evidence="9">ATCC 35512 / DSM 2944 / CIP 106514 / LMD 82.5 / NBRC 102493 / NCCB 82005 / GB17</strain>
        <strain evidence="8">DSM 2944</strain>
    </source>
</reference>
<dbReference type="PANTHER" id="PTHR43085">
    <property type="entry name" value="HEXOKINASE FAMILY MEMBER"/>
    <property type="match status" value="1"/>
</dbReference>
<dbReference type="Gene3D" id="3.40.1190.20">
    <property type="match status" value="1"/>
</dbReference>
<keyword evidence="4 7" id="KW-0418">Kinase</keyword>
<dbReference type="GeneID" id="51369023"/>